<evidence type="ECO:0000313" key="2">
    <source>
        <dbReference type="EMBL" id="UMM39303.1"/>
    </source>
</evidence>
<dbReference type="PANTHER" id="PTHR12904">
    <property type="match status" value="1"/>
</dbReference>
<dbReference type="Gene3D" id="3.80.10.10">
    <property type="entry name" value="Ribonuclease Inhibitor"/>
    <property type="match status" value="1"/>
</dbReference>
<organism evidence="2 3">
    <name type="scientific">Caenorhabditis briggsae</name>
    <dbReference type="NCBI Taxonomy" id="6238"/>
    <lineage>
        <taxon>Eukaryota</taxon>
        <taxon>Metazoa</taxon>
        <taxon>Ecdysozoa</taxon>
        <taxon>Nematoda</taxon>
        <taxon>Chromadorea</taxon>
        <taxon>Rhabditida</taxon>
        <taxon>Rhabditina</taxon>
        <taxon>Rhabditomorpha</taxon>
        <taxon>Rhabditoidea</taxon>
        <taxon>Rhabditidae</taxon>
        <taxon>Peloderinae</taxon>
        <taxon>Caenorhabditis</taxon>
    </lineage>
</organism>
<evidence type="ECO:0000313" key="3">
    <source>
        <dbReference type="Proteomes" id="UP000829354"/>
    </source>
</evidence>
<proteinExistence type="predicted"/>
<dbReference type="AlphaFoldDB" id="A0AAE9FC23"/>
<dbReference type="SUPFAM" id="SSF52047">
    <property type="entry name" value="RNI-like"/>
    <property type="match status" value="1"/>
</dbReference>
<reference evidence="2 3" key="1">
    <citation type="submission" date="2022-04" db="EMBL/GenBank/DDBJ databases">
        <title>Chromosome-level reference genomes for two strains of Caenorhabditis briggsae: an improved platform for comparative genomics.</title>
        <authorList>
            <person name="Stevens L."/>
            <person name="Andersen E."/>
        </authorList>
    </citation>
    <scope>NUCLEOTIDE SEQUENCE [LARGE SCALE GENOMIC DNA]</scope>
    <source>
        <strain evidence="2">VX34</strain>
        <tissue evidence="2">Whole-organism</tissue>
    </source>
</reference>
<gene>
    <name evidence="2" type="ORF">L5515_016415</name>
</gene>
<evidence type="ECO:0000259" key="1">
    <source>
        <dbReference type="Pfam" id="PF25013"/>
    </source>
</evidence>
<sequence length="508" mass="58435">MPFPTLSEFAAKSVAQGIVNETISLDFCLDTKCSNAIVRELFNEDEVCGQNYRKLEEYKNQLSVTKIDFRTYDVDTEAVLNLANFNLVSLDFGEMWFLEMDFPDPEYGDEFLDIVTMFDRSMNNYSRRSLIHLGMASDQGYIKGWEKEVCKILPNLQSIDISCHTFDDRFQFPSFCASFPNLRVLDISYVKGLSSLHGIKKLENLQNLLLCHEDLDNINEYKELSELKTLKHLDVSSNHFSDNWSETGTNPIRDMLAAGVRMEALEFLDCSTTAVTEHELEEFVKNHSSLQTIAAICTPCNQSTISGMKMLNMFSMSESLEYLLRTDRNTLVCHFMKDVFETVKANLTHLDDFDLCRVKNALLFVLREPFDRETKVTTLARYLGSELFQHQLSTSRFPTDTADIIEMFYNVFNKRDIYTSWQDETVELMLGLLEATVNSVSPGLLIPDRVLHIVFEKTFALVNQFPQYQTKGNEIVRQAVKWMSSEQIQKMSGNSELERKVQEMINSA</sequence>
<dbReference type="InterPro" id="IPR056845">
    <property type="entry name" value="LRR_Zer-1"/>
</dbReference>
<dbReference type="PANTHER" id="PTHR12904:SF28">
    <property type="entry name" value="ATP SYNTHASE SUBUNIT ALPHA-RELATED"/>
    <property type="match status" value="1"/>
</dbReference>
<name>A0AAE9FC23_CAEBR</name>
<feature type="domain" description="Zer-1-like leucine-rich repeats region" evidence="1">
    <location>
        <begin position="177"/>
        <end position="289"/>
    </location>
</feature>
<dbReference type="InterPro" id="IPR051341">
    <property type="entry name" value="Zyg-11_UBL_adapter"/>
</dbReference>
<protein>
    <recommendedName>
        <fullName evidence="1">Zer-1-like leucine-rich repeats region domain-containing protein</fullName>
    </recommendedName>
</protein>
<accession>A0AAE9FC23</accession>
<dbReference type="Proteomes" id="UP000829354">
    <property type="component" value="Chromosome X"/>
</dbReference>
<keyword evidence="3" id="KW-1185">Reference proteome</keyword>
<dbReference type="EMBL" id="CP092625">
    <property type="protein sequence ID" value="UMM39303.1"/>
    <property type="molecule type" value="Genomic_DNA"/>
</dbReference>
<dbReference type="Pfam" id="PF25013">
    <property type="entry name" value="LRR_Zer-1"/>
    <property type="match status" value="1"/>
</dbReference>
<dbReference type="InterPro" id="IPR032675">
    <property type="entry name" value="LRR_dom_sf"/>
</dbReference>